<evidence type="ECO:0000256" key="1">
    <source>
        <dbReference type="SAM" id="MobiDB-lite"/>
    </source>
</evidence>
<reference evidence="3 4" key="1">
    <citation type="submission" date="2017-12" db="EMBL/GenBank/DDBJ databases">
        <authorList>
            <consortium name="DOE Joint Genome Institute"/>
            <person name="Haridas S."/>
            <person name="Kjaerbolling I."/>
            <person name="Vesth T.C."/>
            <person name="Frisvad J.C."/>
            <person name="Nybo J.L."/>
            <person name="Theobald S."/>
            <person name="Kuo A."/>
            <person name="Bowyer P."/>
            <person name="Matsuda Y."/>
            <person name="Mondo S."/>
            <person name="Lyhne E.K."/>
            <person name="Kogle M.E."/>
            <person name="Clum A."/>
            <person name="Lipzen A."/>
            <person name="Salamov A."/>
            <person name="Ngan C.Y."/>
            <person name="Daum C."/>
            <person name="Chiniquy J."/>
            <person name="Barry K."/>
            <person name="LaButti K."/>
            <person name="Simmons B.A."/>
            <person name="Magnuson J.K."/>
            <person name="Mortensen U.H."/>
            <person name="Larsen T.O."/>
            <person name="Grigoriev I.V."/>
            <person name="Baker S.E."/>
            <person name="Andersen M.R."/>
            <person name="Nordberg H.P."/>
            <person name="Cantor M.N."/>
            <person name="Hua S.X."/>
        </authorList>
    </citation>
    <scope>NUCLEOTIDE SEQUENCE [LARGE SCALE GENOMIC DNA]</scope>
    <source>
        <strain evidence="3 4">CBS 102.13</strain>
    </source>
</reference>
<dbReference type="PANTHER" id="PTHR47843">
    <property type="entry name" value="BTB DOMAIN-CONTAINING PROTEIN-RELATED"/>
    <property type="match status" value="1"/>
</dbReference>
<feature type="compositionally biased region" description="Basic and acidic residues" evidence="1">
    <location>
        <begin position="47"/>
        <end position="56"/>
    </location>
</feature>
<evidence type="ECO:0000259" key="2">
    <source>
        <dbReference type="PROSITE" id="PS50097"/>
    </source>
</evidence>
<dbReference type="Proteomes" id="UP000234585">
    <property type="component" value="Unassembled WGS sequence"/>
</dbReference>
<dbReference type="RefSeq" id="XP_024675869.1">
    <property type="nucleotide sequence ID" value="XM_024820697.1"/>
</dbReference>
<dbReference type="OrthoDB" id="45365at2759"/>
<evidence type="ECO:0000313" key="3">
    <source>
        <dbReference type="EMBL" id="PLB41857.1"/>
    </source>
</evidence>
<organism evidence="3 4">
    <name type="scientific">Aspergillus candidus</name>
    <dbReference type="NCBI Taxonomy" id="41067"/>
    <lineage>
        <taxon>Eukaryota</taxon>
        <taxon>Fungi</taxon>
        <taxon>Dikarya</taxon>
        <taxon>Ascomycota</taxon>
        <taxon>Pezizomycotina</taxon>
        <taxon>Eurotiomycetes</taxon>
        <taxon>Eurotiomycetidae</taxon>
        <taxon>Eurotiales</taxon>
        <taxon>Aspergillaceae</taxon>
        <taxon>Aspergillus</taxon>
        <taxon>Aspergillus subgen. Circumdati</taxon>
    </lineage>
</organism>
<dbReference type="PANTHER" id="PTHR47843:SF1">
    <property type="entry name" value="BTB DOMAIN-CONTAINING PROTEIN"/>
    <property type="match status" value="1"/>
</dbReference>
<dbReference type="Gene3D" id="3.30.710.10">
    <property type="entry name" value="Potassium Channel Kv1.1, Chain A"/>
    <property type="match status" value="1"/>
</dbReference>
<dbReference type="CDD" id="cd18186">
    <property type="entry name" value="BTB_POZ_ZBTB_KLHL-like"/>
    <property type="match status" value="1"/>
</dbReference>
<dbReference type="PROSITE" id="PS50097">
    <property type="entry name" value="BTB"/>
    <property type="match status" value="1"/>
</dbReference>
<feature type="compositionally biased region" description="Low complexity" evidence="1">
    <location>
        <begin position="1"/>
        <end position="22"/>
    </location>
</feature>
<accession>A0A2I2FMM7</accession>
<evidence type="ECO:0000313" key="4">
    <source>
        <dbReference type="Proteomes" id="UP000234585"/>
    </source>
</evidence>
<dbReference type="SUPFAM" id="SSF54695">
    <property type="entry name" value="POZ domain"/>
    <property type="match status" value="1"/>
</dbReference>
<dbReference type="GeneID" id="36527857"/>
<dbReference type="InterPro" id="IPR000210">
    <property type="entry name" value="BTB/POZ_dom"/>
</dbReference>
<proteinExistence type="predicted"/>
<feature type="domain" description="BTB" evidence="2">
    <location>
        <begin position="79"/>
        <end position="147"/>
    </location>
</feature>
<name>A0A2I2FMM7_ASPCN</name>
<sequence length="294" mass="32587">MPPQPQNSSSRLLSTRRQLQSSPDSFSSKYGAGKATRPRRILLRDPSGSRRLERRQTPQASQTSQTLQTPPDETSLTPAVVTISVGPGGRLFAAHRDILCLSPYFATVCAQSSDSPGGTRINLPNEQPEVLSCILEFLYKGDYSPRLLRNRRYNTWELEGSRTDSEGQSSGATVFHHAAGAEILRDTAIYCSAQKYGLENLKRLALRKQGLHSGISCDTILNSARYAYAHTPDDDSNLRAQYLALIIGSRSTFKRSGTMQMEMERGGKLFFDLFVAMCNHMDDTEGSRRSRVGC</sequence>
<feature type="compositionally biased region" description="Polar residues" evidence="1">
    <location>
        <begin position="57"/>
        <end position="75"/>
    </location>
</feature>
<keyword evidence="4" id="KW-1185">Reference proteome</keyword>
<dbReference type="AlphaFoldDB" id="A0A2I2FMM7"/>
<gene>
    <name evidence="3" type="ORF">BDW47DRAFT_98689</name>
</gene>
<feature type="region of interest" description="Disordered" evidence="1">
    <location>
        <begin position="1"/>
        <end position="75"/>
    </location>
</feature>
<dbReference type="STRING" id="41067.A0A2I2FMM7"/>
<dbReference type="EMBL" id="KZ559119">
    <property type="protein sequence ID" value="PLB41857.1"/>
    <property type="molecule type" value="Genomic_DNA"/>
</dbReference>
<protein>
    <recommendedName>
        <fullName evidence="2">BTB domain-containing protein</fullName>
    </recommendedName>
</protein>
<dbReference type="Pfam" id="PF00651">
    <property type="entry name" value="BTB"/>
    <property type="match status" value="1"/>
</dbReference>
<dbReference type="InterPro" id="IPR011333">
    <property type="entry name" value="SKP1/BTB/POZ_sf"/>
</dbReference>